<dbReference type="PANTHER" id="PTHR30055">
    <property type="entry name" value="HTH-TYPE TRANSCRIPTIONAL REGULATOR RUTR"/>
    <property type="match status" value="1"/>
</dbReference>
<evidence type="ECO:0000256" key="4">
    <source>
        <dbReference type="PROSITE-ProRule" id="PRU00335"/>
    </source>
</evidence>
<dbReference type="InterPro" id="IPR049513">
    <property type="entry name" value="TetR_C_40"/>
</dbReference>
<dbReference type="Pfam" id="PF00440">
    <property type="entry name" value="TetR_N"/>
    <property type="match status" value="1"/>
</dbReference>
<keyword evidence="2 4" id="KW-0238">DNA-binding</keyword>
<proteinExistence type="predicted"/>
<dbReference type="SUPFAM" id="SSF46689">
    <property type="entry name" value="Homeodomain-like"/>
    <property type="match status" value="1"/>
</dbReference>
<dbReference type="GO" id="GO:0000976">
    <property type="term" value="F:transcription cis-regulatory region binding"/>
    <property type="evidence" value="ECO:0007669"/>
    <property type="project" value="TreeGrafter"/>
</dbReference>
<dbReference type="GO" id="GO:0003700">
    <property type="term" value="F:DNA-binding transcription factor activity"/>
    <property type="evidence" value="ECO:0007669"/>
    <property type="project" value="TreeGrafter"/>
</dbReference>
<organism evidence="6 7">
    <name type="scientific">Williamsia marianensis</name>
    <dbReference type="NCBI Taxonomy" id="85044"/>
    <lineage>
        <taxon>Bacteria</taxon>
        <taxon>Bacillati</taxon>
        <taxon>Actinomycetota</taxon>
        <taxon>Actinomycetes</taxon>
        <taxon>Mycobacteriales</taxon>
        <taxon>Nocardiaceae</taxon>
        <taxon>Williamsia</taxon>
    </lineage>
</organism>
<dbReference type="RefSeq" id="WP_099381060.1">
    <property type="nucleotide sequence ID" value="NZ_PEBD01000004.1"/>
</dbReference>
<keyword evidence="3" id="KW-0804">Transcription</keyword>
<dbReference type="EMBL" id="PEBD01000004">
    <property type="protein sequence ID" value="PHV67880.1"/>
    <property type="molecule type" value="Genomic_DNA"/>
</dbReference>
<dbReference type="InterPro" id="IPR009057">
    <property type="entry name" value="Homeodomain-like_sf"/>
</dbReference>
<evidence type="ECO:0000256" key="2">
    <source>
        <dbReference type="ARBA" id="ARBA00023125"/>
    </source>
</evidence>
<comment type="caution">
    <text evidence="6">The sequence shown here is derived from an EMBL/GenBank/DDBJ whole genome shotgun (WGS) entry which is preliminary data.</text>
</comment>
<dbReference type="Proteomes" id="UP000225108">
    <property type="component" value="Unassembled WGS sequence"/>
</dbReference>
<keyword evidence="1" id="KW-0805">Transcription regulation</keyword>
<dbReference type="PROSITE" id="PS50977">
    <property type="entry name" value="HTH_TETR_2"/>
    <property type="match status" value="1"/>
</dbReference>
<dbReference type="InterPro" id="IPR001647">
    <property type="entry name" value="HTH_TetR"/>
</dbReference>
<feature type="DNA-binding region" description="H-T-H motif" evidence="4">
    <location>
        <begin position="34"/>
        <end position="53"/>
    </location>
</feature>
<dbReference type="Gene3D" id="1.10.357.10">
    <property type="entry name" value="Tetracycline Repressor, domain 2"/>
    <property type="match status" value="1"/>
</dbReference>
<dbReference type="PANTHER" id="PTHR30055:SF234">
    <property type="entry name" value="HTH-TYPE TRANSCRIPTIONAL REGULATOR BETI"/>
    <property type="match status" value="1"/>
</dbReference>
<reference evidence="6 7" key="1">
    <citation type="submission" date="2017-10" db="EMBL/GenBank/DDBJ databases">
        <title>The draft genome sequence of Williamsia sp. BULT 1.1 isolated from the semi-arid grassland soils from South Africa.</title>
        <authorList>
            <person name="Kabwe M.H."/>
            <person name="Govender N."/>
            <person name="Mutseka Lunga P."/>
            <person name="Vikram S."/>
            <person name="Makhalanyane T.P."/>
        </authorList>
    </citation>
    <scope>NUCLEOTIDE SEQUENCE [LARGE SCALE GENOMIC DNA]</scope>
    <source>
        <strain evidence="6 7">BULT 1.1</strain>
    </source>
</reference>
<feature type="domain" description="HTH tetR-type" evidence="5">
    <location>
        <begin position="12"/>
        <end position="71"/>
    </location>
</feature>
<evidence type="ECO:0000259" key="5">
    <source>
        <dbReference type="PROSITE" id="PS50977"/>
    </source>
</evidence>
<name>A0A2G3PQ44_WILMA</name>
<accession>A0A2G3PQ44</accession>
<dbReference type="InterPro" id="IPR050109">
    <property type="entry name" value="HTH-type_TetR-like_transc_reg"/>
</dbReference>
<sequence>MTQGNRLERRKARTRAALVTAAQGFIADGRVNAPVLEITQAADVGMGSFYNHFESKEDLFSAAIDSALESVGAYLDTLTEGLEDPVEVFTQSFRLAGRLFRLERDLSRVLLNSAMSPITSDLGLAPRSRRDILAASQQGRFDVKDVELALALVAGSLLALGRLLLDDPDRDSEAAVDRMATDVLRALGVPLSEAHELCHRPLPPSYDSALRSVIERAIPPSDPA</sequence>
<gene>
    <name evidence="6" type="ORF">CSW57_00855</name>
</gene>
<protein>
    <submittedName>
        <fullName evidence="6">TetR family transcriptional regulator</fullName>
    </submittedName>
</protein>
<dbReference type="Pfam" id="PF21306">
    <property type="entry name" value="TetR_C_40"/>
    <property type="match status" value="1"/>
</dbReference>
<evidence type="ECO:0000313" key="7">
    <source>
        <dbReference type="Proteomes" id="UP000225108"/>
    </source>
</evidence>
<evidence type="ECO:0000313" key="6">
    <source>
        <dbReference type="EMBL" id="PHV67880.1"/>
    </source>
</evidence>
<evidence type="ECO:0000256" key="1">
    <source>
        <dbReference type="ARBA" id="ARBA00023015"/>
    </source>
</evidence>
<dbReference type="AlphaFoldDB" id="A0A2G3PQ44"/>
<evidence type="ECO:0000256" key="3">
    <source>
        <dbReference type="ARBA" id="ARBA00023163"/>
    </source>
</evidence>